<comment type="caution">
    <text evidence="2">The sequence shown here is derived from an EMBL/GenBank/DDBJ whole genome shotgun (WGS) entry which is preliminary data.</text>
</comment>
<keyword evidence="1" id="KW-1133">Transmembrane helix</keyword>
<dbReference type="AlphaFoldDB" id="A0A7W0BVB1"/>
<feature type="transmembrane region" description="Helical" evidence="1">
    <location>
        <begin position="12"/>
        <end position="29"/>
    </location>
</feature>
<evidence type="ECO:0008006" key="4">
    <source>
        <dbReference type="Google" id="ProtNLM"/>
    </source>
</evidence>
<protein>
    <recommendedName>
        <fullName evidence="4">DUF2029 domain-containing protein</fullName>
    </recommendedName>
</protein>
<dbReference type="EMBL" id="JACDUU010000004">
    <property type="protein sequence ID" value="MBA2871673.1"/>
    <property type="molecule type" value="Genomic_DNA"/>
</dbReference>
<gene>
    <name evidence="2" type="ORF">HNQ85_001948</name>
</gene>
<name>A0A7W0BVB1_9BACL</name>
<sequence length="185" mass="21457">MKHFLGNKRFMSYFCTFIGVSALSLLFYVEYQYASPYAATWDQVDFALALNRYDLLAMQPHFPGYPYFILGGMIVNSFIENPAKALSIFNVFMMLSATIPNFLLAKKYYESDIAWIITCLLMLIVTQPMSEGAGIAVLWWYLWAVQMTRERLILSFHLLSLFFKYDIRNPAFLFAFRSGTPFSMV</sequence>
<accession>A0A7W0BVB1</accession>
<reference evidence="2 3" key="1">
    <citation type="submission" date="2020-07" db="EMBL/GenBank/DDBJ databases">
        <title>Genomic Encyclopedia of Type Strains, Phase IV (KMG-IV): sequencing the most valuable type-strain genomes for metagenomic binning, comparative biology and taxonomic classification.</title>
        <authorList>
            <person name="Goeker M."/>
        </authorList>
    </citation>
    <scope>NUCLEOTIDE SEQUENCE [LARGE SCALE GENOMIC DNA]</scope>
    <source>
        <strain evidence="2 3">DSM 25220</strain>
    </source>
</reference>
<evidence type="ECO:0000313" key="2">
    <source>
        <dbReference type="EMBL" id="MBA2871673.1"/>
    </source>
</evidence>
<evidence type="ECO:0000256" key="1">
    <source>
        <dbReference type="SAM" id="Phobius"/>
    </source>
</evidence>
<feature type="transmembrane region" description="Helical" evidence="1">
    <location>
        <begin position="115"/>
        <end position="142"/>
    </location>
</feature>
<keyword evidence="1" id="KW-0812">Transmembrane</keyword>
<feature type="transmembrane region" description="Helical" evidence="1">
    <location>
        <begin position="86"/>
        <end position="103"/>
    </location>
</feature>
<dbReference type="Proteomes" id="UP000580891">
    <property type="component" value="Unassembled WGS sequence"/>
</dbReference>
<feature type="transmembrane region" description="Helical" evidence="1">
    <location>
        <begin position="62"/>
        <end position="79"/>
    </location>
</feature>
<dbReference type="RefSeq" id="WP_246326836.1">
    <property type="nucleotide sequence ID" value="NZ_JACDUU010000004.1"/>
</dbReference>
<organism evidence="2 3">
    <name type="scientific">[Anoxybacillus] calidus</name>
    <dbReference type="NCBI Taxonomy" id="575178"/>
    <lineage>
        <taxon>Bacteria</taxon>
        <taxon>Bacillati</taxon>
        <taxon>Bacillota</taxon>
        <taxon>Bacilli</taxon>
        <taxon>Bacillales</taxon>
        <taxon>Anoxybacillaceae</taxon>
        <taxon>Paranoxybacillus</taxon>
    </lineage>
</organism>
<proteinExistence type="predicted"/>
<keyword evidence="1" id="KW-0472">Membrane</keyword>
<keyword evidence="3" id="KW-1185">Reference proteome</keyword>
<evidence type="ECO:0000313" key="3">
    <source>
        <dbReference type="Proteomes" id="UP000580891"/>
    </source>
</evidence>